<dbReference type="InterPro" id="IPR006657">
    <property type="entry name" value="MoPterin_dinucl-bd_dom"/>
</dbReference>
<evidence type="ECO:0000313" key="7">
    <source>
        <dbReference type="Proteomes" id="UP001430755"/>
    </source>
</evidence>
<dbReference type="InterPro" id="IPR050612">
    <property type="entry name" value="Prok_Mopterin_Oxidored"/>
</dbReference>
<reference evidence="6" key="1">
    <citation type="submission" date="2021-11" db="EMBL/GenBank/DDBJ databases">
        <title>A Novel Adlercreutzia Species, isolated from a Allomyrina dichotoma larva feces.</title>
        <authorList>
            <person name="Suh M.K."/>
        </authorList>
    </citation>
    <scope>NUCLEOTIDE SEQUENCE</scope>
    <source>
        <strain evidence="6">JBNU-10</strain>
    </source>
</reference>
<dbReference type="SUPFAM" id="SSF53706">
    <property type="entry name" value="Formate dehydrogenase/DMSO reductase, domains 1-3"/>
    <property type="match status" value="1"/>
</dbReference>
<protein>
    <recommendedName>
        <fullName evidence="5">Molybdopterin dinucleotide-binding domain-containing protein</fullName>
    </recommendedName>
</protein>
<evidence type="ECO:0000313" key="6">
    <source>
        <dbReference type="EMBL" id="MCI2240865.1"/>
    </source>
</evidence>
<dbReference type="InterPro" id="IPR009010">
    <property type="entry name" value="Asp_de-COase-like_dom_sf"/>
</dbReference>
<keyword evidence="1" id="KW-0408">Iron</keyword>
<dbReference type="SUPFAM" id="SSF50692">
    <property type="entry name" value="ADC-like"/>
    <property type="match status" value="1"/>
</dbReference>
<keyword evidence="1" id="KW-0479">Metal-binding</keyword>
<dbReference type="Gene3D" id="3.40.50.740">
    <property type="match status" value="1"/>
</dbReference>
<comment type="caution">
    <text evidence="6">The sequence shown here is derived from an EMBL/GenBank/DDBJ whole genome shotgun (WGS) entry which is preliminary data.</text>
</comment>
<accession>A0ABS9WDD1</accession>
<evidence type="ECO:0000256" key="2">
    <source>
        <dbReference type="ARBA" id="ARBA00022505"/>
    </source>
</evidence>
<dbReference type="Pfam" id="PF01568">
    <property type="entry name" value="Molydop_binding"/>
    <property type="match status" value="1"/>
</dbReference>
<dbReference type="Gene3D" id="2.40.40.20">
    <property type="match status" value="1"/>
</dbReference>
<keyword evidence="1" id="KW-0411">Iron-sulfur</keyword>
<feature type="domain" description="Molybdopterin dinucleotide-binding" evidence="5">
    <location>
        <begin position="576"/>
        <end position="650"/>
    </location>
</feature>
<name>A0ABS9WDD1_9ACTN</name>
<proteinExistence type="predicted"/>
<organism evidence="6 7">
    <name type="scientific">Adlercreutzia faecimuris</name>
    <dbReference type="NCBI Taxonomy" id="2897341"/>
    <lineage>
        <taxon>Bacteria</taxon>
        <taxon>Bacillati</taxon>
        <taxon>Actinomycetota</taxon>
        <taxon>Coriobacteriia</taxon>
        <taxon>Eggerthellales</taxon>
        <taxon>Eggerthellaceae</taxon>
        <taxon>Adlercreutzia</taxon>
    </lineage>
</organism>
<keyword evidence="4" id="KW-0560">Oxidoreductase</keyword>
<keyword evidence="7" id="KW-1185">Reference proteome</keyword>
<gene>
    <name evidence="6" type="ORF">LPT13_00635</name>
</gene>
<dbReference type="RefSeq" id="WP_242162510.1">
    <property type="nucleotide sequence ID" value="NZ_JAJMLW010000001.1"/>
</dbReference>
<evidence type="ECO:0000256" key="3">
    <source>
        <dbReference type="ARBA" id="ARBA00022729"/>
    </source>
</evidence>
<evidence type="ECO:0000256" key="4">
    <source>
        <dbReference type="ARBA" id="ARBA00023002"/>
    </source>
</evidence>
<keyword evidence="1" id="KW-0004">4Fe-4S</keyword>
<keyword evidence="3" id="KW-0732">Signal</keyword>
<keyword evidence="2" id="KW-0500">Molybdenum</keyword>
<dbReference type="Proteomes" id="UP001430755">
    <property type="component" value="Unassembled WGS sequence"/>
</dbReference>
<evidence type="ECO:0000256" key="1">
    <source>
        <dbReference type="ARBA" id="ARBA00022485"/>
    </source>
</evidence>
<dbReference type="PANTHER" id="PTHR43742">
    <property type="entry name" value="TRIMETHYLAMINE-N-OXIDE REDUCTASE"/>
    <property type="match status" value="1"/>
</dbReference>
<dbReference type="EMBL" id="JAJMLW010000001">
    <property type="protein sequence ID" value="MCI2240865.1"/>
    <property type="molecule type" value="Genomic_DNA"/>
</dbReference>
<dbReference type="PANTHER" id="PTHR43742:SF9">
    <property type="entry name" value="TETRATHIONATE REDUCTASE SUBUNIT A"/>
    <property type="match status" value="1"/>
</dbReference>
<evidence type="ECO:0000259" key="5">
    <source>
        <dbReference type="Pfam" id="PF01568"/>
    </source>
</evidence>
<sequence>MLDPTLANGVITPASEGINWVPIKPATNGAFYSAIAQILIRDNTFDAVAMACPTQKAAEAAGYGGYTNATYLVITDENHPNYRKLMRAADAGLEEPPADPAATTQPTYYVVIDAATGAPALHTDAAKGDLFFEGEVNGVKVRTGFSMLRDSVNERTIDEYAEITGIPASEIERMGKEFGSHGYKVSVQAAAASTASVVGFDTPAGRELLKAMMGSNQMTGGSFPSGQSPVTEGKGACYDLTTIAGLPNVSAKNAAMISRGGKAWEKTDEYKNRVAAGEKDPKPMLPWYTNAPQSDAQAIMSIVNQYPYQCKILMTWMCNVIQATPGAMRDEAIEKLKDTSVLPLHIVCDIVVGEMAQYADYIVPDVTQYESFGLPTVSMIGGFGTTIRWEAKAPETAKTEDGRPICWETFLIDVAKACELPGWGENAIPDVNGQMHPFNDAYDYYLKGVANLAYAVEPVEDITPEEAHMQGLDELGDNWKKAVTAEEWPKVLKVLSRGGRYWPMDYKRGADGRFKGLKAKETYVYNEKRALMTNPYSGKRLSPTLNYNPQMFADLSLMTDHYSAEEYPFLCSEHKPKFRSVTMLANSPIMRDICAHNYMEINTEDAAELGIKDGDIIRAITPRGDVTEGEAMVRDGQVKGAFSIEFGYEHLAYGAQDVEIDGKLVKGDPAIAAGTRIHMMLDPVVAEHGGMGIIADTDASSPGRCGGMFKIEKA</sequence>
<dbReference type="Gene3D" id="3.40.228.10">
    <property type="entry name" value="Dimethylsulfoxide Reductase, domain 2"/>
    <property type="match status" value="1"/>
</dbReference>